<evidence type="ECO:0000313" key="4">
    <source>
        <dbReference type="Proteomes" id="UP001500575"/>
    </source>
</evidence>
<feature type="compositionally biased region" description="Polar residues" evidence="1">
    <location>
        <begin position="103"/>
        <end position="113"/>
    </location>
</feature>
<feature type="transmembrane region" description="Helical" evidence="2">
    <location>
        <begin position="65"/>
        <end position="86"/>
    </location>
</feature>
<feature type="region of interest" description="Disordered" evidence="1">
    <location>
        <begin position="1"/>
        <end position="23"/>
    </location>
</feature>
<reference evidence="3 4" key="1">
    <citation type="journal article" date="2019" name="Int. J. Syst. Evol. Microbiol.">
        <title>The Global Catalogue of Microorganisms (GCM) 10K type strain sequencing project: providing services to taxonomists for standard genome sequencing and annotation.</title>
        <authorList>
            <consortium name="The Broad Institute Genomics Platform"/>
            <consortium name="The Broad Institute Genome Sequencing Center for Infectious Disease"/>
            <person name="Wu L."/>
            <person name="Ma J."/>
        </authorList>
    </citation>
    <scope>NUCLEOTIDE SEQUENCE [LARGE SCALE GENOMIC DNA]</scope>
    <source>
        <strain evidence="3 4">JCM 16021</strain>
    </source>
</reference>
<sequence length="210" mass="22125">MSDPPGDLSGDLSGDPVNDPVNADAFLDARVRRGLQSLPAPDDVRTTAALAAVRAEHREPARPPWALVAAAAAVGVVLLVSLPLLLRSELLGDEPDPAPAPASTLSGSWTRDVTSTQDRSWVGTWSIGFADRGVLMLSPPTRAREVGDGAAYTTDGPQVRMDAFVNSLCDGLPPGVYGWARTGGGLRLTVLDDACEARAEVFEGTWRQVQ</sequence>
<organism evidence="3 4">
    <name type="scientific">Nocardioides bigeumensis</name>
    <dbReference type="NCBI Taxonomy" id="433657"/>
    <lineage>
        <taxon>Bacteria</taxon>
        <taxon>Bacillati</taxon>
        <taxon>Actinomycetota</taxon>
        <taxon>Actinomycetes</taxon>
        <taxon>Propionibacteriales</taxon>
        <taxon>Nocardioidaceae</taxon>
        <taxon>Nocardioides</taxon>
    </lineage>
</organism>
<gene>
    <name evidence="3" type="ORF">GCM10009843_24590</name>
</gene>
<dbReference type="RefSeq" id="WP_344304021.1">
    <property type="nucleotide sequence ID" value="NZ_BAAAQQ010000011.1"/>
</dbReference>
<keyword evidence="2" id="KW-0812">Transmembrane</keyword>
<evidence type="ECO:0000313" key="3">
    <source>
        <dbReference type="EMBL" id="GAA2126234.1"/>
    </source>
</evidence>
<keyword evidence="4" id="KW-1185">Reference proteome</keyword>
<evidence type="ECO:0000256" key="2">
    <source>
        <dbReference type="SAM" id="Phobius"/>
    </source>
</evidence>
<keyword evidence="2" id="KW-1133">Transmembrane helix</keyword>
<comment type="caution">
    <text evidence="3">The sequence shown here is derived from an EMBL/GenBank/DDBJ whole genome shotgun (WGS) entry which is preliminary data.</text>
</comment>
<feature type="region of interest" description="Disordered" evidence="1">
    <location>
        <begin position="91"/>
        <end position="113"/>
    </location>
</feature>
<proteinExistence type="predicted"/>
<accession>A0ABN2YF49</accession>
<dbReference type="Proteomes" id="UP001500575">
    <property type="component" value="Unassembled WGS sequence"/>
</dbReference>
<protein>
    <submittedName>
        <fullName evidence="3">Uncharacterized protein</fullName>
    </submittedName>
</protein>
<evidence type="ECO:0000256" key="1">
    <source>
        <dbReference type="SAM" id="MobiDB-lite"/>
    </source>
</evidence>
<name>A0ABN2YF49_9ACTN</name>
<dbReference type="EMBL" id="BAAAQQ010000011">
    <property type="protein sequence ID" value="GAA2126234.1"/>
    <property type="molecule type" value="Genomic_DNA"/>
</dbReference>
<keyword evidence="2" id="KW-0472">Membrane</keyword>